<proteinExistence type="predicted"/>
<evidence type="ECO:0000256" key="1">
    <source>
        <dbReference type="ARBA" id="ARBA00023015"/>
    </source>
</evidence>
<feature type="domain" description="HTH hxlR-type" evidence="4">
    <location>
        <begin position="12"/>
        <end position="110"/>
    </location>
</feature>
<dbReference type="InterPro" id="IPR036388">
    <property type="entry name" value="WH-like_DNA-bd_sf"/>
</dbReference>
<dbReference type="Proteomes" id="UP001597493">
    <property type="component" value="Unassembled WGS sequence"/>
</dbReference>
<gene>
    <name evidence="5" type="ORF">ACFSW5_08415</name>
</gene>
<evidence type="ECO:0000256" key="3">
    <source>
        <dbReference type="ARBA" id="ARBA00023163"/>
    </source>
</evidence>
<keyword evidence="2" id="KW-0238">DNA-binding</keyword>
<keyword evidence="3" id="KW-0804">Transcription</keyword>
<dbReference type="InterPro" id="IPR002577">
    <property type="entry name" value="HTH_HxlR"/>
</dbReference>
<keyword evidence="1" id="KW-0805">Transcription regulation</keyword>
<dbReference type="Gene3D" id="1.10.10.10">
    <property type="entry name" value="Winged helix-like DNA-binding domain superfamily/Winged helix DNA-binding domain"/>
    <property type="match status" value="1"/>
</dbReference>
<organism evidence="5 6">
    <name type="scientific">Paenibacillus thailandensis</name>
    <dbReference type="NCBI Taxonomy" id="393250"/>
    <lineage>
        <taxon>Bacteria</taxon>
        <taxon>Bacillati</taxon>
        <taxon>Bacillota</taxon>
        <taxon>Bacilli</taxon>
        <taxon>Bacillales</taxon>
        <taxon>Paenibacillaceae</taxon>
        <taxon>Paenibacillus</taxon>
    </lineage>
</organism>
<dbReference type="Pfam" id="PF01638">
    <property type="entry name" value="HxlR"/>
    <property type="match status" value="1"/>
</dbReference>
<evidence type="ECO:0000259" key="4">
    <source>
        <dbReference type="PROSITE" id="PS51118"/>
    </source>
</evidence>
<accession>A0ABW5QW06</accession>
<reference evidence="6" key="1">
    <citation type="journal article" date="2019" name="Int. J. Syst. Evol. Microbiol.">
        <title>The Global Catalogue of Microorganisms (GCM) 10K type strain sequencing project: providing services to taxonomists for standard genome sequencing and annotation.</title>
        <authorList>
            <consortium name="The Broad Institute Genomics Platform"/>
            <consortium name="The Broad Institute Genome Sequencing Center for Infectious Disease"/>
            <person name="Wu L."/>
            <person name="Ma J."/>
        </authorList>
    </citation>
    <scope>NUCLEOTIDE SEQUENCE [LARGE SCALE GENOMIC DNA]</scope>
    <source>
        <strain evidence="6">TISTR 1827</strain>
    </source>
</reference>
<name>A0ABW5QW06_9BACL</name>
<protein>
    <submittedName>
        <fullName evidence="5">Winged helix-turn-helix transcriptional regulator</fullName>
    </submittedName>
</protein>
<evidence type="ECO:0000256" key="2">
    <source>
        <dbReference type="ARBA" id="ARBA00023125"/>
    </source>
</evidence>
<dbReference type="InterPro" id="IPR011991">
    <property type="entry name" value="ArsR-like_HTH"/>
</dbReference>
<keyword evidence="6" id="KW-1185">Reference proteome</keyword>
<evidence type="ECO:0000313" key="5">
    <source>
        <dbReference type="EMBL" id="MFD2660295.1"/>
    </source>
</evidence>
<dbReference type="InterPro" id="IPR036390">
    <property type="entry name" value="WH_DNA-bd_sf"/>
</dbReference>
<dbReference type="PROSITE" id="PS51118">
    <property type="entry name" value="HTH_HXLR"/>
    <property type="match status" value="1"/>
</dbReference>
<dbReference type="RefSeq" id="WP_379271391.1">
    <property type="nucleotide sequence ID" value="NZ_JBHUMY010000007.1"/>
</dbReference>
<sequence>MSAKSNAAFEECPIVQAQHLISGKWKIIILWELREGEKRFSELQRAIPLVTQSMLTQQLRDMEKSGLIHREVYREVPPKVEYSLTPIARELLPVLQQLDDWGAKYMANQAQTEGKTSDG</sequence>
<dbReference type="InterPro" id="IPR001845">
    <property type="entry name" value="HTH_ArsR_DNA-bd_dom"/>
</dbReference>
<dbReference type="CDD" id="cd00090">
    <property type="entry name" value="HTH_ARSR"/>
    <property type="match status" value="1"/>
</dbReference>
<dbReference type="EMBL" id="JBHUMY010000007">
    <property type="protein sequence ID" value="MFD2660295.1"/>
    <property type="molecule type" value="Genomic_DNA"/>
</dbReference>
<evidence type="ECO:0000313" key="6">
    <source>
        <dbReference type="Proteomes" id="UP001597493"/>
    </source>
</evidence>
<comment type="caution">
    <text evidence="5">The sequence shown here is derived from an EMBL/GenBank/DDBJ whole genome shotgun (WGS) entry which is preliminary data.</text>
</comment>
<dbReference type="SUPFAM" id="SSF46785">
    <property type="entry name" value="Winged helix' DNA-binding domain"/>
    <property type="match status" value="1"/>
</dbReference>
<dbReference type="SMART" id="SM00418">
    <property type="entry name" value="HTH_ARSR"/>
    <property type="match status" value="1"/>
</dbReference>
<dbReference type="PANTHER" id="PTHR33204">
    <property type="entry name" value="TRANSCRIPTIONAL REGULATOR, MARR FAMILY"/>
    <property type="match status" value="1"/>
</dbReference>